<reference evidence="2 3" key="1">
    <citation type="submission" date="2018-09" db="EMBL/GenBank/DDBJ databases">
        <title>Genomic Encyclopedia of Archaeal and Bacterial Type Strains, Phase II (KMG-II): from individual species to whole genera.</title>
        <authorList>
            <person name="Goeker M."/>
        </authorList>
    </citation>
    <scope>NUCLEOTIDE SEQUENCE [LARGE SCALE GENOMIC DNA]</scope>
    <source>
        <strain evidence="2 3">DSM 13151</strain>
    </source>
</reference>
<keyword evidence="3" id="KW-1185">Reference proteome</keyword>
<evidence type="ECO:0000256" key="1">
    <source>
        <dbReference type="SAM" id="Coils"/>
    </source>
</evidence>
<dbReference type="Proteomes" id="UP000283805">
    <property type="component" value="Unassembled WGS sequence"/>
</dbReference>
<evidence type="ECO:0000313" key="2">
    <source>
        <dbReference type="EMBL" id="RKD85216.1"/>
    </source>
</evidence>
<dbReference type="RefSeq" id="WP_120246978.1">
    <property type="nucleotide sequence ID" value="NZ_RAPO01000012.1"/>
</dbReference>
<dbReference type="AlphaFoldDB" id="A0A3R7D6R2"/>
<comment type="caution">
    <text evidence="2">The sequence shown here is derived from an EMBL/GenBank/DDBJ whole genome shotgun (WGS) entry which is preliminary data.</text>
</comment>
<organism evidence="2 3">
    <name type="scientific">Halopiger aswanensis</name>
    <dbReference type="NCBI Taxonomy" id="148449"/>
    <lineage>
        <taxon>Archaea</taxon>
        <taxon>Methanobacteriati</taxon>
        <taxon>Methanobacteriota</taxon>
        <taxon>Stenosarchaea group</taxon>
        <taxon>Halobacteria</taxon>
        <taxon>Halobacteriales</taxon>
        <taxon>Natrialbaceae</taxon>
        <taxon>Halopiger</taxon>
    </lineage>
</organism>
<accession>A0A3R7D6R2</accession>
<name>A0A3R7D6R2_9EURY</name>
<sequence length="148" mass="17361">MLRELASDNPGLLKDIKQHDDVVEDIQEEIDEVLDRLQSRVEGLVVEESFANDDGEEVDSELIAKCVLYGYERVDGPLNHEVLWEEHSEEFLELKDSELMSELHSQRDEYLDRCESLKTELIDYKIQLQRKYGISEQDIRELDTESLF</sequence>
<dbReference type="EMBL" id="RAPO01000012">
    <property type="protein sequence ID" value="RKD85216.1"/>
    <property type="molecule type" value="Genomic_DNA"/>
</dbReference>
<evidence type="ECO:0000313" key="3">
    <source>
        <dbReference type="Proteomes" id="UP000283805"/>
    </source>
</evidence>
<protein>
    <submittedName>
        <fullName evidence="2">Uncharacterized protein</fullName>
    </submittedName>
</protein>
<keyword evidence="1" id="KW-0175">Coiled coil</keyword>
<proteinExistence type="predicted"/>
<gene>
    <name evidence="2" type="ORF">ATJ93_4718</name>
</gene>
<feature type="coiled-coil region" evidence="1">
    <location>
        <begin position="100"/>
        <end position="127"/>
    </location>
</feature>